<evidence type="ECO:0000313" key="2">
    <source>
        <dbReference type="Proteomes" id="UP000002640"/>
    </source>
</evidence>
<accession>G4Z0R1</accession>
<dbReference type="InParanoid" id="G4Z0R1"/>
<gene>
    <name evidence="1" type="ORF">PHYSODRAFT_327283</name>
</gene>
<evidence type="ECO:0000313" key="1">
    <source>
        <dbReference type="EMBL" id="EGZ26367.1"/>
    </source>
</evidence>
<dbReference type="AlphaFoldDB" id="G4Z0R1"/>
<reference evidence="1 2" key="1">
    <citation type="journal article" date="2006" name="Science">
        <title>Phytophthora genome sequences uncover evolutionary origins and mechanisms of pathogenesis.</title>
        <authorList>
            <person name="Tyler B.M."/>
            <person name="Tripathy S."/>
            <person name="Zhang X."/>
            <person name="Dehal P."/>
            <person name="Jiang R.H."/>
            <person name="Aerts A."/>
            <person name="Arredondo F.D."/>
            <person name="Baxter L."/>
            <person name="Bensasson D."/>
            <person name="Beynon J.L."/>
            <person name="Chapman J."/>
            <person name="Damasceno C.M."/>
            <person name="Dorrance A.E."/>
            <person name="Dou D."/>
            <person name="Dickerman A.W."/>
            <person name="Dubchak I.L."/>
            <person name="Garbelotto M."/>
            <person name="Gijzen M."/>
            <person name="Gordon S.G."/>
            <person name="Govers F."/>
            <person name="Grunwald N.J."/>
            <person name="Huang W."/>
            <person name="Ivors K.L."/>
            <person name="Jones R.W."/>
            <person name="Kamoun S."/>
            <person name="Krampis K."/>
            <person name="Lamour K.H."/>
            <person name="Lee M.K."/>
            <person name="McDonald W.H."/>
            <person name="Medina M."/>
            <person name="Meijer H.J."/>
            <person name="Nordberg E.K."/>
            <person name="Maclean D.J."/>
            <person name="Ospina-Giraldo M.D."/>
            <person name="Morris P.F."/>
            <person name="Phuntumart V."/>
            <person name="Putnam N.H."/>
            <person name="Rash S."/>
            <person name="Rose J.K."/>
            <person name="Sakihama Y."/>
            <person name="Salamov A.A."/>
            <person name="Savidor A."/>
            <person name="Scheuring C.F."/>
            <person name="Smith B.M."/>
            <person name="Sobral B.W."/>
            <person name="Terry A."/>
            <person name="Torto-Alalibo T.A."/>
            <person name="Win J."/>
            <person name="Xu Z."/>
            <person name="Zhang H."/>
            <person name="Grigoriev I.V."/>
            <person name="Rokhsar D.S."/>
            <person name="Boore J.L."/>
        </authorList>
    </citation>
    <scope>NUCLEOTIDE SEQUENCE [LARGE SCALE GENOMIC DNA]</scope>
    <source>
        <strain evidence="1 2">P6497</strain>
    </source>
</reference>
<dbReference type="GeneID" id="20645588"/>
<dbReference type="Proteomes" id="UP000002640">
    <property type="component" value="Unassembled WGS sequence"/>
</dbReference>
<organism evidence="1 2">
    <name type="scientific">Phytophthora sojae (strain P6497)</name>
    <name type="common">Soybean stem and root rot agent</name>
    <name type="synonym">Phytophthora megasperma f. sp. glycines</name>
    <dbReference type="NCBI Taxonomy" id="1094619"/>
    <lineage>
        <taxon>Eukaryota</taxon>
        <taxon>Sar</taxon>
        <taxon>Stramenopiles</taxon>
        <taxon>Oomycota</taxon>
        <taxon>Peronosporomycetes</taxon>
        <taxon>Peronosporales</taxon>
        <taxon>Peronosporaceae</taxon>
        <taxon>Phytophthora</taxon>
    </lineage>
</organism>
<protein>
    <submittedName>
        <fullName evidence="1">Uncharacterized protein</fullName>
    </submittedName>
</protein>
<name>G4Z0R1_PHYSP</name>
<dbReference type="EMBL" id="JH159152">
    <property type="protein sequence ID" value="EGZ26367.1"/>
    <property type="molecule type" value="Genomic_DNA"/>
</dbReference>
<keyword evidence="2" id="KW-1185">Reference proteome</keyword>
<proteinExistence type="predicted"/>
<dbReference type="RefSeq" id="XP_009521655.1">
    <property type="nucleotide sequence ID" value="XM_009523360.1"/>
</dbReference>
<dbReference type="PROSITE" id="PS51257">
    <property type="entry name" value="PROKAR_LIPOPROTEIN"/>
    <property type="match status" value="1"/>
</dbReference>
<dbReference type="KEGG" id="psoj:PHYSODRAFT_327283"/>
<sequence length="253" mass="27149">MCWKPKSSETGPSSTQQRHVQLQAAGLPTLASACLPAGGQQPAGAAFAARVAATPRRSMCTNIHRGVGGSPMDGHAALWLGPMWPNLPEGERRRSSARAGGLHCTAQPRLDFKRLQHMRLAPRRLDSAGLERFSDGLRSALVHLFSLIRMPATHGLVEGGQRPTALRLPVQWLRSAVDGQHAILASPSSVPPRRPASTVRILSIRFNWASRATVDVVVSPHRCLSSSPDELRRHAGHVRAGVLSPASAGQTQI</sequence>